<sequence length="89" mass="9676">MASIQLTVNHLYQLQGNEKKPAHAVARVYVGDTLLATEEITGMTEDAVSKYLHHSLPEGQAVRVEWDCAGVTAISAAEVHMCPCCHAEE</sequence>
<organism evidence="1 2">
    <name type="scientific">Symbiopectobacterium purcellii</name>
    <dbReference type="NCBI Taxonomy" id="2871826"/>
    <lineage>
        <taxon>Bacteria</taxon>
        <taxon>Pseudomonadati</taxon>
        <taxon>Pseudomonadota</taxon>
        <taxon>Gammaproteobacteria</taxon>
        <taxon>Enterobacterales</taxon>
        <taxon>Enterobacteriaceae</taxon>
    </lineage>
</organism>
<reference evidence="1 2" key="1">
    <citation type="submission" date="2021-08" db="EMBL/GenBank/DDBJ databases">
        <title>Culture and genomic analysis of Symbiopectobacterium purcellii sp. nov. gen. nov., isolated from the leafhopper Empoasca decipiens.</title>
        <authorList>
            <person name="Nadal-Jimenez P."/>
            <person name="Siozios S."/>
            <person name="Halliday N."/>
            <person name="Camara M."/>
            <person name="Hurst G.D.D."/>
        </authorList>
    </citation>
    <scope>NUCLEOTIDE SEQUENCE [LARGE SCALE GENOMIC DNA]</scope>
    <source>
        <strain evidence="1 2">SyEd1</strain>
    </source>
</reference>
<proteinExistence type="predicted"/>
<evidence type="ECO:0000313" key="2">
    <source>
        <dbReference type="Proteomes" id="UP000825886"/>
    </source>
</evidence>
<protein>
    <submittedName>
        <fullName evidence="1">Uncharacterized protein</fullName>
    </submittedName>
</protein>
<gene>
    <name evidence="1" type="ORF">K6K13_14340</name>
</gene>
<name>A0ABX9AH53_9ENTR</name>
<keyword evidence="2" id="KW-1185">Reference proteome</keyword>
<dbReference type="RefSeq" id="WP_222157610.1">
    <property type="nucleotide sequence ID" value="NZ_CP081864.1"/>
</dbReference>
<dbReference type="EMBL" id="CP081864">
    <property type="protein sequence ID" value="QZN94489.1"/>
    <property type="molecule type" value="Genomic_DNA"/>
</dbReference>
<evidence type="ECO:0000313" key="1">
    <source>
        <dbReference type="EMBL" id="QZN94489.1"/>
    </source>
</evidence>
<accession>A0ABX9AH53</accession>
<dbReference type="Proteomes" id="UP000825886">
    <property type="component" value="Chromosome"/>
</dbReference>